<protein>
    <submittedName>
        <fullName evidence="1">Uncharacterized protein</fullName>
    </submittedName>
</protein>
<dbReference type="EMBL" id="VLKR01000037">
    <property type="protein sequence ID" value="TWI15851.1"/>
    <property type="molecule type" value="Genomic_DNA"/>
</dbReference>
<evidence type="ECO:0000313" key="1">
    <source>
        <dbReference type="EMBL" id="TWI15851.1"/>
    </source>
</evidence>
<organism evidence="1 2">
    <name type="scientific">Sphingobacterium siyangense</name>
    <dbReference type="NCBI Taxonomy" id="459529"/>
    <lineage>
        <taxon>Bacteria</taxon>
        <taxon>Pseudomonadati</taxon>
        <taxon>Bacteroidota</taxon>
        <taxon>Sphingobacteriia</taxon>
        <taxon>Sphingobacteriales</taxon>
        <taxon>Sphingobacteriaceae</taxon>
        <taxon>Sphingobacterium</taxon>
    </lineage>
</organism>
<dbReference type="AlphaFoldDB" id="A0A562M8H4"/>
<evidence type="ECO:0000313" key="2">
    <source>
        <dbReference type="Proteomes" id="UP000315908"/>
    </source>
</evidence>
<reference evidence="1 2" key="1">
    <citation type="journal article" date="2015" name="Stand. Genomic Sci.">
        <title>Genomic Encyclopedia of Bacterial and Archaeal Type Strains, Phase III: the genomes of soil and plant-associated and newly described type strains.</title>
        <authorList>
            <person name="Whitman W.B."/>
            <person name="Woyke T."/>
            <person name="Klenk H.P."/>
            <person name="Zhou Y."/>
            <person name="Lilburn T.G."/>
            <person name="Beck B.J."/>
            <person name="De Vos P."/>
            <person name="Vandamme P."/>
            <person name="Eisen J.A."/>
            <person name="Garrity G."/>
            <person name="Hugenholtz P."/>
            <person name="Kyrpides N.C."/>
        </authorList>
    </citation>
    <scope>NUCLEOTIDE SEQUENCE [LARGE SCALE GENOMIC DNA]</scope>
    <source>
        <strain evidence="1 2">CGMCC 1.6855</strain>
    </source>
</reference>
<dbReference type="RefSeq" id="WP_276521452.1">
    <property type="nucleotide sequence ID" value="NZ_CP080574.1"/>
</dbReference>
<dbReference type="GeneID" id="88833814"/>
<accession>A0A562M8H4</accession>
<comment type="caution">
    <text evidence="1">The sequence shown here is derived from an EMBL/GenBank/DDBJ whole genome shotgun (WGS) entry which is preliminary data.</text>
</comment>
<name>A0A562M8H4_9SPHI</name>
<gene>
    <name evidence="1" type="ORF">IQ31_04774</name>
</gene>
<proteinExistence type="predicted"/>
<dbReference type="Proteomes" id="UP000315908">
    <property type="component" value="Unassembled WGS sequence"/>
</dbReference>
<sequence>MNEEDDYLEINRESWNTSTEAHIHSDFYDLDVSKKNLVDTEQ</sequence>